<dbReference type="Gene3D" id="2.40.10.10">
    <property type="entry name" value="Trypsin-like serine proteases"/>
    <property type="match status" value="2"/>
</dbReference>
<name>A0ABY7BCE2_9PSEU</name>
<dbReference type="RefSeq" id="WP_268758395.1">
    <property type="nucleotide sequence ID" value="NZ_CP113836.1"/>
</dbReference>
<dbReference type="Proteomes" id="UP001163203">
    <property type="component" value="Chromosome"/>
</dbReference>
<protein>
    <submittedName>
        <fullName evidence="2">Uncharacterized protein</fullName>
    </submittedName>
</protein>
<accession>A0ABY7BCE2</accession>
<organism evidence="2 3">
    <name type="scientific">Amycolatopsis cynarae</name>
    <dbReference type="NCBI Taxonomy" id="2995223"/>
    <lineage>
        <taxon>Bacteria</taxon>
        <taxon>Bacillati</taxon>
        <taxon>Actinomycetota</taxon>
        <taxon>Actinomycetes</taxon>
        <taxon>Pseudonocardiales</taxon>
        <taxon>Pseudonocardiaceae</taxon>
        <taxon>Amycolatopsis</taxon>
    </lineage>
</organism>
<reference evidence="2" key="1">
    <citation type="submission" date="2022-11" db="EMBL/GenBank/DDBJ databases">
        <authorList>
            <person name="Mo P."/>
        </authorList>
    </citation>
    <scope>NUCLEOTIDE SEQUENCE</scope>
    <source>
        <strain evidence="2">HUAS 11-8</strain>
    </source>
</reference>
<keyword evidence="3" id="KW-1185">Reference proteome</keyword>
<feature type="signal peptide" evidence="1">
    <location>
        <begin position="1"/>
        <end position="28"/>
    </location>
</feature>
<proteinExistence type="predicted"/>
<evidence type="ECO:0000313" key="2">
    <source>
        <dbReference type="EMBL" id="WAL68303.1"/>
    </source>
</evidence>
<feature type="chain" id="PRO_5045268503" evidence="1">
    <location>
        <begin position="29"/>
        <end position="277"/>
    </location>
</feature>
<gene>
    <name evidence="2" type="ORF">ORV05_11225</name>
</gene>
<dbReference type="EMBL" id="CP113836">
    <property type="protein sequence ID" value="WAL68303.1"/>
    <property type="molecule type" value="Genomic_DNA"/>
</dbReference>
<keyword evidence="1" id="KW-0732">Signal</keyword>
<sequence>MPKKRTRRWVVAAAAAAMTVAAPVAAQAAPAGGHPRGLASGSVTAVADAPAPLKVVTNGMKIVWSPNPGLGLPGVGYCTLGPVGYDRFGNGIGITASHCVQVVNEPPTFEYPVYDANDLAFGPIGTYVWTSPIPAENDPSFPDTPHDYAVIRFDLTKVTLSSNGPALRIDHNATRLPSRYSDIICKDGQTTGLKCGMVGNIVNGMLHSWAINGPGDSGGPVVLMEGNVGTAWAGIVHGVYDTDPLGGTFFYESAQNILADLAARDGYGAGFTPVDTP</sequence>
<dbReference type="SUPFAM" id="SSF50494">
    <property type="entry name" value="Trypsin-like serine proteases"/>
    <property type="match status" value="1"/>
</dbReference>
<evidence type="ECO:0000256" key="1">
    <source>
        <dbReference type="SAM" id="SignalP"/>
    </source>
</evidence>
<dbReference type="InterPro" id="IPR043504">
    <property type="entry name" value="Peptidase_S1_PA_chymotrypsin"/>
</dbReference>
<evidence type="ECO:0000313" key="3">
    <source>
        <dbReference type="Proteomes" id="UP001163203"/>
    </source>
</evidence>
<dbReference type="InterPro" id="IPR009003">
    <property type="entry name" value="Peptidase_S1_PA"/>
</dbReference>